<dbReference type="RefSeq" id="WP_259537534.1">
    <property type="nucleotide sequence ID" value="NZ_JANLCJ010000001.1"/>
</dbReference>
<comment type="caution">
    <text evidence="1">The sequence shown here is derived from an EMBL/GenBank/DDBJ whole genome shotgun (WGS) entry which is preliminary data.</text>
</comment>
<accession>A0ABT2H0A3</accession>
<name>A0ABT2H0A3_9MICO</name>
<keyword evidence="2" id="KW-1185">Reference proteome</keyword>
<gene>
    <name evidence="1" type="ORF">N1032_03800</name>
</gene>
<dbReference type="Proteomes" id="UP001165586">
    <property type="component" value="Unassembled WGS sequence"/>
</dbReference>
<protein>
    <submittedName>
        <fullName evidence="1">Uncharacterized protein</fullName>
    </submittedName>
</protein>
<dbReference type="EMBL" id="JANLCJ010000001">
    <property type="protein sequence ID" value="MCS5732866.1"/>
    <property type="molecule type" value="Genomic_DNA"/>
</dbReference>
<sequence length="66" mass="7079">MNFTNDFFAMGENIVCQALAGGGAEQIRSNGGTTATGVDLNPEADDPNFRIDVELVRHLAEQVLAR</sequence>
<evidence type="ECO:0000313" key="1">
    <source>
        <dbReference type="EMBL" id="MCS5732866.1"/>
    </source>
</evidence>
<organism evidence="1 2">
    <name type="scientific">Herbiconiux daphne</name>
    <dbReference type="NCBI Taxonomy" id="2970914"/>
    <lineage>
        <taxon>Bacteria</taxon>
        <taxon>Bacillati</taxon>
        <taxon>Actinomycetota</taxon>
        <taxon>Actinomycetes</taxon>
        <taxon>Micrococcales</taxon>
        <taxon>Microbacteriaceae</taxon>
        <taxon>Herbiconiux</taxon>
    </lineage>
</organism>
<evidence type="ECO:0000313" key="2">
    <source>
        <dbReference type="Proteomes" id="UP001165586"/>
    </source>
</evidence>
<reference evidence="1" key="1">
    <citation type="submission" date="2022-08" db="EMBL/GenBank/DDBJ databases">
        <authorList>
            <person name="Deng Y."/>
            <person name="Han X.-F."/>
            <person name="Zhang Y.-Q."/>
        </authorList>
    </citation>
    <scope>NUCLEOTIDE SEQUENCE</scope>
    <source>
        <strain evidence="1">CPCC 203386</strain>
    </source>
</reference>
<proteinExistence type="predicted"/>